<dbReference type="Gene3D" id="6.10.140.2220">
    <property type="match status" value="1"/>
</dbReference>
<evidence type="ECO:0000256" key="3">
    <source>
        <dbReference type="ARBA" id="ARBA00022833"/>
    </source>
</evidence>
<evidence type="ECO:0000256" key="1">
    <source>
        <dbReference type="ARBA" id="ARBA00022723"/>
    </source>
</evidence>
<dbReference type="Proteomes" id="UP000298327">
    <property type="component" value="Unassembled WGS sequence"/>
</dbReference>
<dbReference type="EMBL" id="SEOQ01000287">
    <property type="protein sequence ID" value="TFY66005.1"/>
    <property type="molecule type" value="Genomic_DNA"/>
</dbReference>
<dbReference type="InterPro" id="IPR002893">
    <property type="entry name" value="Znf_MYND"/>
</dbReference>
<dbReference type="Pfam" id="PF01753">
    <property type="entry name" value="zf-MYND"/>
    <property type="match status" value="1"/>
</dbReference>
<feature type="domain" description="MYND-type" evidence="5">
    <location>
        <begin position="135"/>
        <end position="175"/>
    </location>
</feature>
<evidence type="ECO:0000313" key="6">
    <source>
        <dbReference type="EMBL" id="TFY66005.1"/>
    </source>
</evidence>
<name>A0A4Y9YUC0_9AGAM</name>
<gene>
    <name evidence="6" type="ORF">EVG20_g5086</name>
</gene>
<sequence length="347" mass="38992">MHWSDPFHSFETYSPVLIPVEARYALPDWRFRWRQDGPRTREENKPAKPESMAHIPTFAPLWTQCGAFRCSSLQLEPYLSSNTVTFTMSGTSAIRTLKEPGTVLYANPSTTLTTSTARSTAFHDAPPVIAIRTCHNACTKWNGTDKLLRCTACGAGFYCSKECQREHRSSHKPVCKEGLECRQVLTKDMKDDRAWGDFISWIHFHRNTLLNAALASISLRDHPGADAYSVLMVEVHFSNVPGHKRFNVTTAIVLDTRHSKNAYMHFVGDAFSRRPDCVTDGRNILGADYGGVGLLIILGVFGLDLVPVPEFFHFSKASARAKPNPEWPCLFFDHLNQETKSSTRRAA</sequence>
<reference evidence="6 7" key="1">
    <citation type="submission" date="2019-02" db="EMBL/GenBank/DDBJ databases">
        <title>Genome sequencing of the rare red list fungi Dentipellis fragilis.</title>
        <authorList>
            <person name="Buettner E."/>
            <person name="Kellner H."/>
        </authorList>
    </citation>
    <scope>NUCLEOTIDE SEQUENCE [LARGE SCALE GENOMIC DNA]</scope>
    <source>
        <strain evidence="6 7">DSM 105465</strain>
    </source>
</reference>
<dbReference type="GO" id="GO:0008270">
    <property type="term" value="F:zinc ion binding"/>
    <property type="evidence" value="ECO:0007669"/>
    <property type="project" value="UniProtKB-KW"/>
</dbReference>
<keyword evidence="7" id="KW-1185">Reference proteome</keyword>
<dbReference type="SUPFAM" id="SSF144232">
    <property type="entry name" value="HIT/MYND zinc finger-like"/>
    <property type="match status" value="1"/>
</dbReference>
<keyword evidence="2 4" id="KW-0863">Zinc-finger</keyword>
<keyword evidence="1" id="KW-0479">Metal-binding</keyword>
<protein>
    <recommendedName>
        <fullName evidence="5">MYND-type domain-containing protein</fullName>
    </recommendedName>
</protein>
<keyword evidence="3" id="KW-0862">Zinc</keyword>
<evidence type="ECO:0000256" key="4">
    <source>
        <dbReference type="PROSITE-ProRule" id="PRU00134"/>
    </source>
</evidence>
<evidence type="ECO:0000313" key="7">
    <source>
        <dbReference type="Proteomes" id="UP000298327"/>
    </source>
</evidence>
<dbReference type="OrthoDB" id="2212237at2759"/>
<evidence type="ECO:0000256" key="2">
    <source>
        <dbReference type="ARBA" id="ARBA00022771"/>
    </source>
</evidence>
<comment type="caution">
    <text evidence="6">The sequence shown here is derived from an EMBL/GenBank/DDBJ whole genome shotgun (WGS) entry which is preliminary data.</text>
</comment>
<proteinExistence type="predicted"/>
<organism evidence="6 7">
    <name type="scientific">Dentipellis fragilis</name>
    <dbReference type="NCBI Taxonomy" id="205917"/>
    <lineage>
        <taxon>Eukaryota</taxon>
        <taxon>Fungi</taxon>
        <taxon>Dikarya</taxon>
        <taxon>Basidiomycota</taxon>
        <taxon>Agaricomycotina</taxon>
        <taxon>Agaricomycetes</taxon>
        <taxon>Russulales</taxon>
        <taxon>Hericiaceae</taxon>
        <taxon>Dentipellis</taxon>
    </lineage>
</organism>
<accession>A0A4Y9YUC0</accession>
<dbReference type="PROSITE" id="PS50865">
    <property type="entry name" value="ZF_MYND_2"/>
    <property type="match status" value="1"/>
</dbReference>
<evidence type="ECO:0000259" key="5">
    <source>
        <dbReference type="PROSITE" id="PS50865"/>
    </source>
</evidence>
<dbReference type="AlphaFoldDB" id="A0A4Y9YUC0"/>